<comment type="caution">
    <text evidence="1">The sequence shown here is derived from an EMBL/GenBank/DDBJ whole genome shotgun (WGS) entry which is preliminary data.</text>
</comment>
<sequence>MIDDVYDFGLEQIIDTIKRRRAKTVGLQFPDGFKQKAIKVSEEIEERTGSKIIISANSCFGACDIDTPLRKSVDIMFQFGHAEIPNIQAENVIFVETESRIDLLPLLTKAIDVVGDRVGLISTAQFVHKLPYVKQYFADHGIRGVISSGDARIAHPGLVLGCNFSAVPDALEYLYIGTGDFHALGVSLATKKPVWIADPEMDEIRKPDVDKVLRKRCAAIERSLGAQSFGILVSTKIGQCRKDLAFELRCKAVEYGLDAHILFAEMITPEALASFRVDAFVNTACPRIAIDNAAVFPVPVLTPVEFEVVIGARKWDDLVFDEIT</sequence>
<name>A0AC61L1Z1_9EURY</name>
<evidence type="ECO:0000313" key="2">
    <source>
        <dbReference type="Proteomes" id="UP000248329"/>
    </source>
</evidence>
<reference evidence="1" key="1">
    <citation type="submission" date="2018-01" db="EMBL/GenBank/DDBJ databases">
        <authorList>
            <person name="Krukenberg V."/>
        </authorList>
    </citation>
    <scope>NUCLEOTIDE SEQUENCE</scope>
    <source>
        <strain evidence="1">E20ANME2</strain>
    </source>
</reference>
<protein>
    <submittedName>
        <fullName evidence="1">Diphthamide biosynthesis enzyme Dph2</fullName>
    </submittedName>
</protein>
<dbReference type="EMBL" id="PQXF01000018">
    <property type="protein sequence ID" value="PXF60236.1"/>
    <property type="molecule type" value="Genomic_DNA"/>
</dbReference>
<accession>A0AC61L1Z1</accession>
<proteinExistence type="predicted"/>
<dbReference type="Proteomes" id="UP000248329">
    <property type="component" value="Unassembled WGS sequence"/>
</dbReference>
<organism evidence="1 2">
    <name type="scientific">Candidatus Methanogaster sp</name>
    <dbReference type="NCBI Taxonomy" id="3386292"/>
    <lineage>
        <taxon>Archaea</taxon>
        <taxon>Methanobacteriati</taxon>
        <taxon>Methanobacteriota</taxon>
        <taxon>Stenosarchaea group</taxon>
        <taxon>Methanomicrobia</taxon>
        <taxon>Methanosarcinales</taxon>
        <taxon>ANME-2 cluster</taxon>
        <taxon>Candidatus Methanogasteraceae</taxon>
        <taxon>Candidatus Methanogaster</taxon>
    </lineage>
</organism>
<evidence type="ECO:0000313" key="1">
    <source>
        <dbReference type="EMBL" id="PXF60236.1"/>
    </source>
</evidence>
<gene>
    <name evidence="1" type="primary">dph2</name>
    <name evidence="1" type="ORF">C4B59_09775</name>
</gene>